<accession>A0A392RY70</accession>
<protein>
    <submittedName>
        <fullName evidence="1">Uncharacterized protein</fullName>
    </submittedName>
</protein>
<comment type="caution">
    <text evidence="1">The sequence shown here is derived from an EMBL/GenBank/DDBJ whole genome shotgun (WGS) entry which is preliminary data.</text>
</comment>
<evidence type="ECO:0000313" key="2">
    <source>
        <dbReference type="Proteomes" id="UP000265520"/>
    </source>
</evidence>
<name>A0A392RY70_9FABA</name>
<keyword evidence="2" id="KW-1185">Reference proteome</keyword>
<dbReference type="AlphaFoldDB" id="A0A392RY70"/>
<sequence length="26" mass="3122">YRRAIITPDPEQIIRENRKAKKLALQ</sequence>
<feature type="non-terminal residue" evidence="1">
    <location>
        <position position="1"/>
    </location>
</feature>
<evidence type="ECO:0000313" key="1">
    <source>
        <dbReference type="EMBL" id="MCI41558.1"/>
    </source>
</evidence>
<dbReference type="EMBL" id="LXQA010293656">
    <property type="protein sequence ID" value="MCI41558.1"/>
    <property type="molecule type" value="Genomic_DNA"/>
</dbReference>
<dbReference type="Proteomes" id="UP000265520">
    <property type="component" value="Unassembled WGS sequence"/>
</dbReference>
<proteinExistence type="predicted"/>
<reference evidence="1 2" key="1">
    <citation type="journal article" date="2018" name="Front. Plant Sci.">
        <title>Red Clover (Trifolium pratense) and Zigzag Clover (T. medium) - A Picture of Genomic Similarities and Differences.</title>
        <authorList>
            <person name="Dluhosova J."/>
            <person name="Istvanek J."/>
            <person name="Nedelnik J."/>
            <person name="Repkova J."/>
        </authorList>
    </citation>
    <scope>NUCLEOTIDE SEQUENCE [LARGE SCALE GENOMIC DNA]</scope>
    <source>
        <strain evidence="2">cv. 10/8</strain>
        <tissue evidence="1">Leaf</tissue>
    </source>
</reference>
<organism evidence="1 2">
    <name type="scientific">Trifolium medium</name>
    <dbReference type="NCBI Taxonomy" id="97028"/>
    <lineage>
        <taxon>Eukaryota</taxon>
        <taxon>Viridiplantae</taxon>
        <taxon>Streptophyta</taxon>
        <taxon>Embryophyta</taxon>
        <taxon>Tracheophyta</taxon>
        <taxon>Spermatophyta</taxon>
        <taxon>Magnoliopsida</taxon>
        <taxon>eudicotyledons</taxon>
        <taxon>Gunneridae</taxon>
        <taxon>Pentapetalae</taxon>
        <taxon>rosids</taxon>
        <taxon>fabids</taxon>
        <taxon>Fabales</taxon>
        <taxon>Fabaceae</taxon>
        <taxon>Papilionoideae</taxon>
        <taxon>50 kb inversion clade</taxon>
        <taxon>NPAAA clade</taxon>
        <taxon>Hologalegina</taxon>
        <taxon>IRL clade</taxon>
        <taxon>Trifolieae</taxon>
        <taxon>Trifolium</taxon>
    </lineage>
</organism>